<dbReference type="InterPro" id="IPR014710">
    <property type="entry name" value="RmlC-like_jellyroll"/>
</dbReference>
<dbReference type="STRING" id="2163413.A0A4P6XFI9"/>
<dbReference type="EMBL" id="CP034456">
    <property type="protein sequence ID" value="QBM86152.1"/>
    <property type="molecule type" value="Genomic_DNA"/>
</dbReference>
<dbReference type="AlphaFoldDB" id="A0A4P6XFI9"/>
<dbReference type="InterPro" id="IPR010300">
    <property type="entry name" value="CDO_1"/>
</dbReference>
<dbReference type="Gene3D" id="2.60.120.10">
    <property type="entry name" value="Jelly Rolls"/>
    <property type="match status" value="1"/>
</dbReference>
<evidence type="ECO:0000256" key="7">
    <source>
        <dbReference type="PIRSR" id="PIRSR610300-50"/>
    </source>
</evidence>
<keyword evidence="3 8" id="KW-0479">Metal-binding</keyword>
<proteinExistence type="inferred from homology"/>
<keyword evidence="4 9" id="KW-0223">Dioxygenase</keyword>
<dbReference type="SUPFAM" id="SSF51182">
    <property type="entry name" value="RmlC-like cupins"/>
    <property type="match status" value="1"/>
</dbReference>
<dbReference type="EC" id="1.13.11.20" evidence="2 9"/>
<gene>
    <name evidence="10" type="primary">MPUL0A07880</name>
    <name evidence="10" type="ORF">METSCH_A07880</name>
</gene>
<evidence type="ECO:0000313" key="11">
    <source>
        <dbReference type="Proteomes" id="UP000292447"/>
    </source>
</evidence>
<keyword evidence="7" id="KW-0883">Thioether bond</keyword>
<evidence type="ECO:0000256" key="9">
    <source>
        <dbReference type="RuleBase" id="RU366010"/>
    </source>
</evidence>
<evidence type="ECO:0000256" key="2">
    <source>
        <dbReference type="ARBA" id="ARBA00013133"/>
    </source>
</evidence>
<evidence type="ECO:0000256" key="1">
    <source>
        <dbReference type="ARBA" id="ARBA00006622"/>
    </source>
</evidence>
<protein>
    <recommendedName>
        <fullName evidence="2 9">Cysteine dioxygenase</fullName>
        <ecNumber evidence="2 9">1.13.11.20</ecNumber>
    </recommendedName>
</protein>
<dbReference type="GO" id="GO:0017172">
    <property type="term" value="F:cysteine dioxygenase activity"/>
    <property type="evidence" value="ECO:0007669"/>
    <property type="project" value="UniProtKB-UniRule"/>
</dbReference>
<comment type="catalytic activity">
    <reaction evidence="9">
        <text>L-cysteine + O2 = 3-sulfino-L-alanine + H(+)</text>
        <dbReference type="Rhea" id="RHEA:20441"/>
        <dbReference type="ChEBI" id="CHEBI:15378"/>
        <dbReference type="ChEBI" id="CHEBI:15379"/>
        <dbReference type="ChEBI" id="CHEBI:35235"/>
        <dbReference type="ChEBI" id="CHEBI:61085"/>
        <dbReference type="EC" id="1.13.11.20"/>
    </reaction>
</comment>
<evidence type="ECO:0000313" key="10">
    <source>
        <dbReference type="EMBL" id="QBM86152.1"/>
    </source>
</evidence>
<evidence type="ECO:0000256" key="5">
    <source>
        <dbReference type="ARBA" id="ARBA00023002"/>
    </source>
</evidence>
<organism evidence="10 11">
    <name type="scientific">Metschnikowia aff. pulcherrima</name>
    <dbReference type="NCBI Taxonomy" id="2163413"/>
    <lineage>
        <taxon>Eukaryota</taxon>
        <taxon>Fungi</taxon>
        <taxon>Dikarya</taxon>
        <taxon>Ascomycota</taxon>
        <taxon>Saccharomycotina</taxon>
        <taxon>Pichiomycetes</taxon>
        <taxon>Metschnikowiaceae</taxon>
        <taxon>Metschnikowia</taxon>
    </lineage>
</organism>
<keyword evidence="5 9" id="KW-0560">Oxidoreductase</keyword>
<dbReference type="GO" id="GO:0008198">
    <property type="term" value="F:ferrous iron binding"/>
    <property type="evidence" value="ECO:0007669"/>
    <property type="project" value="TreeGrafter"/>
</dbReference>
<feature type="binding site" evidence="8">
    <location>
        <position position="133"/>
    </location>
    <ligand>
        <name>Fe cation</name>
        <dbReference type="ChEBI" id="CHEBI:24875"/>
        <note>catalytic</note>
    </ligand>
</feature>
<accession>A0A4P6XFI9</accession>
<evidence type="ECO:0000256" key="8">
    <source>
        <dbReference type="PIRSR" id="PIRSR610300-51"/>
    </source>
</evidence>
<reference evidence="11" key="1">
    <citation type="submission" date="2019-03" db="EMBL/GenBank/DDBJ databases">
        <title>Snf2 controls pulcherriminic acid biosynthesis and connects pigmentation and antifungal activity of the yeast Metschnikowia pulcherrima.</title>
        <authorList>
            <person name="Gore-Lloyd D."/>
            <person name="Sumann I."/>
            <person name="Brachmann A.O."/>
            <person name="Schneeberger K."/>
            <person name="Ortiz-Merino R.A."/>
            <person name="Moreno-Beltran M."/>
            <person name="Schlaefli M."/>
            <person name="Kirner P."/>
            <person name="Santos Kron A."/>
            <person name="Wolfe K.H."/>
            <person name="Piel J."/>
            <person name="Ahrens C.H."/>
            <person name="Henk D."/>
            <person name="Freimoser F.M."/>
        </authorList>
    </citation>
    <scope>NUCLEOTIDE SEQUENCE [LARGE SCALE GENOMIC DNA]</scope>
    <source>
        <strain evidence="11">APC 1.2</strain>
    </source>
</reference>
<feature type="binding site" evidence="8">
    <location>
        <position position="131"/>
    </location>
    <ligand>
        <name>Fe cation</name>
        <dbReference type="ChEBI" id="CHEBI:24875"/>
        <note>catalytic</note>
    </ligand>
</feature>
<comment type="cofactor">
    <cofactor evidence="9">
        <name>Fe cation</name>
        <dbReference type="ChEBI" id="CHEBI:24875"/>
    </cofactor>
    <text evidence="9">Binds 1 Fe cation per subunit.</text>
</comment>
<dbReference type="Proteomes" id="UP000292447">
    <property type="component" value="Chromosome I"/>
</dbReference>
<feature type="binding site" evidence="8">
    <location>
        <position position="185"/>
    </location>
    <ligand>
        <name>Fe cation</name>
        <dbReference type="ChEBI" id="CHEBI:24875"/>
        <note>catalytic</note>
    </ligand>
</feature>
<evidence type="ECO:0000256" key="4">
    <source>
        <dbReference type="ARBA" id="ARBA00022964"/>
    </source>
</evidence>
<dbReference type="PANTHER" id="PTHR12918">
    <property type="entry name" value="CYSTEINE DIOXYGENASE"/>
    <property type="match status" value="1"/>
</dbReference>
<feature type="cross-link" description="3'-(S-cysteinyl)-tyrosine (Cys-Tyr)" evidence="7">
    <location>
        <begin position="138"/>
        <end position="202"/>
    </location>
</feature>
<dbReference type="GO" id="GO:0019448">
    <property type="term" value="P:L-cysteine catabolic process"/>
    <property type="evidence" value="ECO:0007669"/>
    <property type="project" value="TreeGrafter"/>
</dbReference>
<keyword evidence="11" id="KW-1185">Reference proteome</keyword>
<dbReference type="Pfam" id="PF05995">
    <property type="entry name" value="CDO_I"/>
    <property type="match status" value="1"/>
</dbReference>
<sequence length="246" mass="27146">MLSVNSAGANEVKSSLMCKTASATQPRDQTVPTFGCLEDETNNDLKLDNKFGQLIDDLRAVLGTKGLASADIDINEIRHVMELYRSDETEWGKFALSDASKGYTRNGVVNINGNANLLVLVWSPGKGSAIHDHANAHCCMKVMKGQLTESLYDVPTSEGHEMIPRQETILYRDEVGYISDEIGLHKISNASLEDFAVSLHLYTPPYASLYGCSMYESGTLRKHHVNMSKYYSWQGNVLNQKSASSC</sequence>
<name>A0A4P6XFI9_9ASCO</name>
<dbReference type="PANTHER" id="PTHR12918:SF1">
    <property type="entry name" value="CYSTEINE DIOXYGENASE TYPE 1"/>
    <property type="match status" value="1"/>
</dbReference>
<evidence type="ECO:0000256" key="6">
    <source>
        <dbReference type="ARBA" id="ARBA00023004"/>
    </source>
</evidence>
<comment type="similarity">
    <text evidence="1 9">Belongs to the cysteine dioxygenase family.</text>
</comment>
<dbReference type="InterPro" id="IPR011051">
    <property type="entry name" value="RmlC_Cupin_sf"/>
</dbReference>
<keyword evidence="6 8" id="KW-0408">Iron</keyword>
<evidence type="ECO:0000256" key="3">
    <source>
        <dbReference type="ARBA" id="ARBA00022723"/>
    </source>
</evidence>
<dbReference type="CDD" id="cd10548">
    <property type="entry name" value="cupin_CDO"/>
    <property type="match status" value="1"/>
</dbReference>